<evidence type="ECO:0000256" key="1">
    <source>
        <dbReference type="SAM" id="SignalP"/>
    </source>
</evidence>
<gene>
    <name evidence="2" type="ORF">FRZ54_22635</name>
</gene>
<dbReference type="Gene3D" id="1.10.606.20">
    <property type="match status" value="1"/>
</dbReference>
<evidence type="ECO:0000313" key="3">
    <source>
        <dbReference type="Proteomes" id="UP000321479"/>
    </source>
</evidence>
<keyword evidence="1" id="KW-0732">Signal</keyword>
<dbReference type="InterPro" id="IPR052559">
    <property type="entry name" value="V-haloperoxidase"/>
</dbReference>
<dbReference type="GO" id="GO:0004601">
    <property type="term" value="F:peroxidase activity"/>
    <property type="evidence" value="ECO:0007669"/>
    <property type="project" value="UniProtKB-KW"/>
</dbReference>
<evidence type="ECO:0000313" key="2">
    <source>
        <dbReference type="EMBL" id="QEC65247.1"/>
    </source>
</evidence>
<reference evidence="2 3" key="1">
    <citation type="journal article" date="2017" name="Curr. Microbiol.">
        <title>Mucilaginibacter ginsenosidivorans sp. nov., Isolated from Soil of Ginseng Field.</title>
        <authorList>
            <person name="Kim M.M."/>
            <person name="Siddiqi M.Z."/>
            <person name="Im W.T."/>
        </authorList>
    </citation>
    <scope>NUCLEOTIDE SEQUENCE [LARGE SCALE GENOMIC DNA]</scope>
    <source>
        <strain evidence="2 3">Gsoil 3017</strain>
    </source>
</reference>
<keyword evidence="2" id="KW-0560">Oxidoreductase</keyword>
<protein>
    <submittedName>
        <fullName evidence="2">Vanadium-dependent haloperoxidase</fullName>
    </submittedName>
</protein>
<accession>A0A5B8V156</accession>
<dbReference type="PANTHER" id="PTHR34599:SF1">
    <property type="entry name" value="PHOSPHATIDIC ACID PHOSPHATASE TYPE 2_HALOPEROXIDASE DOMAIN-CONTAINING PROTEIN"/>
    <property type="match status" value="1"/>
</dbReference>
<dbReference type="AlphaFoldDB" id="A0A5B8V156"/>
<dbReference type="Proteomes" id="UP000321479">
    <property type="component" value="Chromosome"/>
</dbReference>
<proteinExistence type="predicted"/>
<organism evidence="2 3">
    <name type="scientific">Mucilaginibacter ginsenosidivorans</name>
    <dbReference type="NCBI Taxonomy" id="398053"/>
    <lineage>
        <taxon>Bacteria</taxon>
        <taxon>Pseudomonadati</taxon>
        <taxon>Bacteroidota</taxon>
        <taxon>Sphingobacteriia</taxon>
        <taxon>Sphingobacteriales</taxon>
        <taxon>Sphingobacteriaceae</taxon>
        <taxon>Mucilaginibacter</taxon>
    </lineage>
</organism>
<keyword evidence="3" id="KW-1185">Reference proteome</keyword>
<dbReference type="InterPro" id="IPR036938">
    <property type="entry name" value="PAP2/HPO_sf"/>
</dbReference>
<feature type="signal peptide" evidence="1">
    <location>
        <begin position="1"/>
        <end position="27"/>
    </location>
</feature>
<dbReference type="CDD" id="cd03398">
    <property type="entry name" value="PAP2_haloperoxidase"/>
    <property type="match status" value="1"/>
</dbReference>
<feature type="chain" id="PRO_5023131575" evidence="1">
    <location>
        <begin position="28"/>
        <end position="448"/>
    </location>
</feature>
<sequence>MIQRINKMKRYLLIFAAAGLFFTSCKKADYQKILHDPTLYSRTVFALNDVVMGNNFTPPVASRNYAYANVAGYEVIAAGDPEHYKSLVGQLNGFKEVAKPGKDEAIDYEYASLLAFCRVGEAVTFPEGSLKFYTDSLHKIAVDHGMPSDMIANSENFAKDVATSILAWSKGDNYSQTRTMSKFAINDSAWRWVPTPPGYFEAVEPHWGEIRTMVMSNAKQYKVPPPPVFNITDKNSQYYKEVMYIKNTGDSLTKDQIHNADFWDDNPQKMNVSGHVMFITKKFSPPGHWLSIVGIGAQTVHADFNTTVCAYAKTSIALFDGFIESWAAKYIYKTVRPETIIDKYFDANWRPHLQTPPFPEYTCGHCTISASAAEALTSVLGDNVAYTDTSELQFGIKNRSFKSFRDAANETAWSRFYGGIHFHNSCVISNKFGRIVGDSVATRLVMKK</sequence>
<dbReference type="KEGG" id="mgin:FRZ54_22635"/>
<name>A0A5B8V156_9SPHI</name>
<dbReference type="PANTHER" id="PTHR34599">
    <property type="entry name" value="PEROXIDASE-RELATED"/>
    <property type="match status" value="1"/>
</dbReference>
<keyword evidence="2" id="KW-0575">Peroxidase</keyword>
<dbReference type="EMBL" id="CP042436">
    <property type="protein sequence ID" value="QEC65247.1"/>
    <property type="molecule type" value="Genomic_DNA"/>
</dbReference>
<dbReference type="SUPFAM" id="SSF48317">
    <property type="entry name" value="Acid phosphatase/Vanadium-dependent haloperoxidase"/>
    <property type="match status" value="1"/>
</dbReference>
<dbReference type="PROSITE" id="PS51257">
    <property type="entry name" value="PROKAR_LIPOPROTEIN"/>
    <property type="match status" value="1"/>
</dbReference>
<dbReference type="OrthoDB" id="9780455at2"/>